<evidence type="ECO:0000259" key="6">
    <source>
        <dbReference type="PROSITE" id="PS51935"/>
    </source>
</evidence>
<feature type="chain" id="PRO_5017690828" evidence="5">
    <location>
        <begin position="28"/>
        <end position="347"/>
    </location>
</feature>
<dbReference type="Gene3D" id="3.30.457.10">
    <property type="entry name" value="Copper amine oxidase-like, N-terminal domain"/>
    <property type="match status" value="1"/>
</dbReference>
<dbReference type="GO" id="GO:0006508">
    <property type="term" value="P:proteolysis"/>
    <property type="evidence" value="ECO:0007669"/>
    <property type="project" value="UniProtKB-KW"/>
</dbReference>
<reference evidence="7 8" key="1">
    <citation type="submission" date="2018-08" db="EMBL/GenBank/DDBJ databases">
        <title>Genomic Encyclopedia of Type Strains, Phase III (KMG-III): the genomes of soil and plant-associated and newly described type strains.</title>
        <authorList>
            <person name="Whitman W."/>
        </authorList>
    </citation>
    <scope>NUCLEOTIDE SEQUENCE [LARGE SCALE GENOMIC DNA]</scope>
    <source>
        <strain evidence="7 8">CGMCC 1.10966</strain>
    </source>
</reference>
<dbReference type="GO" id="GO:0008234">
    <property type="term" value="F:cysteine-type peptidase activity"/>
    <property type="evidence" value="ECO:0007669"/>
    <property type="project" value="UniProtKB-KW"/>
</dbReference>
<dbReference type="Proteomes" id="UP000256304">
    <property type="component" value="Unassembled WGS sequence"/>
</dbReference>
<dbReference type="InterPro" id="IPR012854">
    <property type="entry name" value="Cu_amine_oxidase-like_N"/>
</dbReference>
<dbReference type="InterPro" id="IPR000064">
    <property type="entry name" value="NLP_P60_dom"/>
</dbReference>
<comment type="similarity">
    <text evidence="1">Belongs to the peptidase C40 family.</text>
</comment>
<evidence type="ECO:0000256" key="1">
    <source>
        <dbReference type="ARBA" id="ARBA00007074"/>
    </source>
</evidence>
<accession>A0A3D9S8Q1</accession>
<dbReference type="PANTHER" id="PTHR47053">
    <property type="entry name" value="MUREIN DD-ENDOPEPTIDASE MEPH-RELATED"/>
    <property type="match status" value="1"/>
</dbReference>
<keyword evidence="8" id="KW-1185">Reference proteome</keyword>
<keyword evidence="2" id="KW-0645">Protease</keyword>
<keyword evidence="5" id="KW-0732">Signal</keyword>
<dbReference type="SUPFAM" id="SSF55383">
    <property type="entry name" value="Copper amine oxidase, domain N"/>
    <property type="match status" value="1"/>
</dbReference>
<evidence type="ECO:0000256" key="3">
    <source>
        <dbReference type="ARBA" id="ARBA00022801"/>
    </source>
</evidence>
<dbReference type="Gene3D" id="2.30.30.40">
    <property type="entry name" value="SH3 Domains"/>
    <property type="match status" value="1"/>
</dbReference>
<dbReference type="Pfam" id="PF07833">
    <property type="entry name" value="Cu_amine_oxidN1"/>
    <property type="match status" value="1"/>
</dbReference>
<gene>
    <name evidence="7" type="ORF">A8990_107193</name>
</gene>
<evidence type="ECO:0000256" key="2">
    <source>
        <dbReference type="ARBA" id="ARBA00022670"/>
    </source>
</evidence>
<dbReference type="AlphaFoldDB" id="A0A3D9S8Q1"/>
<dbReference type="Pfam" id="PF00877">
    <property type="entry name" value="NLPC_P60"/>
    <property type="match status" value="1"/>
</dbReference>
<dbReference type="InterPro" id="IPR051202">
    <property type="entry name" value="Peptidase_C40"/>
</dbReference>
<name>A0A3D9S8Q1_9BACL</name>
<evidence type="ECO:0000256" key="4">
    <source>
        <dbReference type="ARBA" id="ARBA00022807"/>
    </source>
</evidence>
<dbReference type="RefSeq" id="WP_116188587.1">
    <property type="nucleotide sequence ID" value="NZ_QTTN01000007.1"/>
</dbReference>
<dbReference type="SUPFAM" id="SSF54001">
    <property type="entry name" value="Cysteine proteinases"/>
    <property type="match status" value="1"/>
</dbReference>
<evidence type="ECO:0000256" key="5">
    <source>
        <dbReference type="SAM" id="SignalP"/>
    </source>
</evidence>
<evidence type="ECO:0000313" key="7">
    <source>
        <dbReference type="EMBL" id="REE89095.1"/>
    </source>
</evidence>
<keyword evidence="4" id="KW-0788">Thiol protease</keyword>
<feature type="domain" description="NlpC/P60" evidence="6">
    <location>
        <begin position="222"/>
        <end position="346"/>
    </location>
</feature>
<feature type="signal peptide" evidence="5">
    <location>
        <begin position="1"/>
        <end position="27"/>
    </location>
</feature>
<dbReference type="InterPro" id="IPR038765">
    <property type="entry name" value="Papain-like_cys_pep_sf"/>
</dbReference>
<proteinExistence type="inferred from homology"/>
<evidence type="ECO:0000313" key="8">
    <source>
        <dbReference type="Proteomes" id="UP000256304"/>
    </source>
</evidence>
<keyword evidence="3" id="KW-0378">Hydrolase</keyword>
<dbReference type="OrthoDB" id="9813368at2"/>
<dbReference type="InterPro" id="IPR036582">
    <property type="entry name" value="Mao_N_sf"/>
</dbReference>
<protein>
    <submittedName>
        <fullName evidence="7">Copper amine oxidase-like protein</fullName>
    </submittedName>
</protein>
<sequence>MQRTKTIVAPLLIATAMLAQGSFTAHAADASTADQSPLLYLDGKTLHVPVFIEDGISFVPMRPIFEAEGAKVVWDETAHSITAKKDSAVITYKLGDQAAYKNQQKLDLPAPGHLINGLTMVPLRFVSELLGNAVKWHEALRAISISSAHTFETTITYGVNIRTVPNGDDSKTVDRMLPKGERIHVLREVDANWLEVQTAEGGIGFISAKPKYTDYTSVSLADKQADAVIAFGATYLGTHYEFGADPNQTATFDCSSFVKHVFGEVLSIELPRLSYDQAKVGTEVKLEDLRKGDLLFFSARGLDIGHVGIYVGNGRILHTYSDKLGVHFENFDGQWKDRLVTARRVIN</sequence>
<organism evidence="7 8">
    <name type="scientific">Paenibacillus taihuensis</name>
    <dbReference type="NCBI Taxonomy" id="1156355"/>
    <lineage>
        <taxon>Bacteria</taxon>
        <taxon>Bacillati</taxon>
        <taxon>Bacillota</taxon>
        <taxon>Bacilli</taxon>
        <taxon>Bacillales</taxon>
        <taxon>Paenibacillaceae</taxon>
        <taxon>Paenibacillus</taxon>
    </lineage>
</organism>
<dbReference type="PANTHER" id="PTHR47053:SF1">
    <property type="entry name" value="MUREIN DD-ENDOPEPTIDASE MEPH-RELATED"/>
    <property type="match status" value="1"/>
</dbReference>
<dbReference type="PROSITE" id="PS51935">
    <property type="entry name" value="NLPC_P60"/>
    <property type="match status" value="1"/>
</dbReference>
<comment type="caution">
    <text evidence="7">The sequence shown here is derived from an EMBL/GenBank/DDBJ whole genome shotgun (WGS) entry which is preliminary data.</text>
</comment>
<dbReference type="Gene3D" id="3.90.1720.10">
    <property type="entry name" value="endopeptidase domain like (from Nostoc punctiforme)"/>
    <property type="match status" value="1"/>
</dbReference>
<dbReference type="EMBL" id="QTTN01000007">
    <property type="protein sequence ID" value="REE89095.1"/>
    <property type="molecule type" value="Genomic_DNA"/>
</dbReference>